<sequence>MGEMPILQFGLLGKEIGCLLGDRTEGLASWLESQKSHQSSRAAMAQDAGKGSAAPGEAGRAGKPWGDDLPSPGTSHLSSNRHPAPTPSRCVISYLSLLPRKVRSESKPQPSLLGHSSARPGTCPDRVGAQQTFGELLDQREPPESPCFPPP</sequence>
<feature type="compositionally biased region" description="Polar residues" evidence="1">
    <location>
        <begin position="31"/>
        <end position="41"/>
    </location>
</feature>
<name>A0A7J7YMU8_PIPKU</name>
<gene>
    <name evidence="2" type="ORF">mPipKuh1_010145</name>
</gene>
<evidence type="ECO:0000313" key="2">
    <source>
        <dbReference type="EMBL" id="KAF6363148.1"/>
    </source>
</evidence>
<organism evidence="2 3">
    <name type="scientific">Pipistrellus kuhlii</name>
    <name type="common">Kuhl's pipistrelle</name>
    <dbReference type="NCBI Taxonomy" id="59472"/>
    <lineage>
        <taxon>Eukaryota</taxon>
        <taxon>Metazoa</taxon>
        <taxon>Chordata</taxon>
        <taxon>Craniata</taxon>
        <taxon>Vertebrata</taxon>
        <taxon>Euteleostomi</taxon>
        <taxon>Mammalia</taxon>
        <taxon>Eutheria</taxon>
        <taxon>Laurasiatheria</taxon>
        <taxon>Chiroptera</taxon>
        <taxon>Yangochiroptera</taxon>
        <taxon>Vespertilionidae</taxon>
        <taxon>Pipistrellus</taxon>
    </lineage>
</organism>
<dbReference type="EMBL" id="JACAGB010000005">
    <property type="protein sequence ID" value="KAF6363148.1"/>
    <property type="molecule type" value="Genomic_DNA"/>
</dbReference>
<protein>
    <submittedName>
        <fullName evidence="2">Uncharacterized protein</fullName>
    </submittedName>
</protein>
<evidence type="ECO:0000256" key="1">
    <source>
        <dbReference type="SAM" id="MobiDB-lite"/>
    </source>
</evidence>
<dbReference type="Proteomes" id="UP000558488">
    <property type="component" value="Unassembled WGS sequence"/>
</dbReference>
<feature type="region of interest" description="Disordered" evidence="1">
    <location>
        <begin position="31"/>
        <end position="88"/>
    </location>
</feature>
<reference evidence="2 3" key="1">
    <citation type="journal article" date="2020" name="Nature">
        <title>Six reference-quality genomes reveal evolution of bat adaptations.</title>
        <authorList>
            <person name="Jebb D."/>
            <person name="Huang Z."/>
            <person name="Pippel M."/>
            <person name="Hughes G.M."/>
            <person name="Lavrichenko K."/>
            <person name="Devanna P."/>
            <person name="Winkler S."/>
            <person name="Jermiin L.S."/>
            <person name="Skirmuntt E.C."/>
            <person name="Katzourakis A."/>
            <person name="Burkitt-Gray L."/>
            <person name="Ray D.A."/>
            <person name="Sullivan K.A.M."/>
            <person name="Roscito J.G."/>
            <person name="Kirilenko B.M."/>
            <person name="Davalos L.M."/>
            <person name="Corthals A.P."/>
            <person name="Power M.L."/>
            <person name="Jones G."/>
            <person name="Ransome R.D."/>
            <person name="Dechmann D.K.N."/>
            <person name="Locatelli A.G."/>
            <person name="Puechmaille S.J."/>
            <person name="Fedrigo O."/>
            <person name="Jarvis E.D."/>
            <person name="Hiller M."/>
            <person name="Vernes S.C."/>
            <person name="Myers E.W."/>
            <person name="Teeling E.C."/>
        </authorList>
    </citation>
    <scope>NUCLEOTIDE SEQUENCE [LARGE SCALE GENOMIC DNA]</scope>
    <source>
        <strain evidence="2">MPipKuh1</strain>
        <tissue evidence="2">Flight muscle</tissue>
    </source>
</reference>
<dbReference type="AlphaFoldDB" id="A0A7J7YMU8"/>
<keyword evidence="3" id="KW-1185">Reference proteome</keyword>
<proteinExistence type="predicted"/>
<evidence type="ECO:0000313" key="3">
    <source>
        <dbReference type="Proteomes" id="UP000558488"/>
    </source>
</evidence>
<feature type="region of interest" description="Disordered" evidence="1">
    <location>
        <begin position="103"/>
        <end position="151"/>
    </location>
</feature>
<accession>A0A7J7YMU8</accession>
<feature type="compositionally biased region" description="Polar residues" evidence="1">
    <location>
        <begin position="72"/>
        <end position="81"/>
    </location>
</feature>
<comment type="caution">
    <text evidence="2">The sequence shown here is derived from an EMBL/GenBank/DDBJ whole genome shotgun (WGS) entry which is preliminary data.</text>
</comment>